<sequence>MCNTLLFNRLKSYVSAWIVSIKLLFLKKDFGDLSNIAPCKLGNEIFSHNIDFIARNHR</sequence>
<evidence type="ECO:0000313" key="1">
    <source>
        <dbReference type="EMBL" id="SUB97597.1"/>
    </source>
</evidence>
<accession>A0A379EF89</accession>
<reference evidence="1 2" key="1">
    <citation type="submission" date="2018-06" db="EMBL/GenBank/DDBJ databases">
        <authorList>
            <consortium name="Pathogen Informatics"/>
            <person name="Doyle S."/>
        </authorList>
    </citation>
    <scope>NUCLEOTIDE SEQUENCE [LARGE SCALE GENOMIC DNA]</scope>
    <source>
        <strain evidence="1 2">NCTC11157</strain>
    </source>
</reference>
<dbReference type="Proteomes" id="UP000254072">
    <property type="component" value="Unassembled WGS sequence"/>
</dbReference>
<gene>
    <name evidence="1" type="ORF">NCTC11157_02386</name>
</gene>
<protein>
    <submittedName>
        <fullName evidence="1">Uncharacterized protein</fullName>
    </submittedName>
</protein>
<proteinExistence type="predicted"/>
<organism evidence="1 2">
    <name type="scientific">Prevotella disiens</name>
    <dbReference type="NCBI Taxonomy" id="28130"/>
    <lineage>
        <taxon>Bacteria</taxon>
        <taxon>Pseudomonadati</taxon>
        <taxon>Bacteroidota</taxon>
        <taxon>Bacteroidia</taxon>
        <taxon>Bacteroidales</taxon>
        <taxon>Prevotellaceae</taxon>
        <taxon>Prevotella</taxon>
    </lineage>
</organism>
<dbReference type="EMBL" id="UGTL01000002">
    <property type="protein sequence ID" value="SUB97597.1"/>
    <property type="molecule type" value="Genomic_DNA"/>
</dbReference>
<evidence type="ECO:0000313" key="2">
    <source>
        <dbReference type="Proteomes" id="UP000254072"/>
    </source>
</evidence>
<name>A0A379EF89_9BACT</name>
<dbReference type="AlphaFoldDB" id="A0A379EF89"/>